<name>A0AAW1ESK3_ZOAVI</name>
<dbReference type="PROSITE" id="PS50089">
    <property type="entry name" value="ZF_RING_2"/>
    <property type="match status" value="1"/>
</dbReference>
<dbReference type="PROSITE" id="PS50188">
    <property type="entry name" value="B302_SPRY"/>
    <property type="match status" value="1"/>
</dbReference>
<dbReference type="Gene3D" id="4.10.830.40">
    <property type="match status" value="1"/>
</dbReference>
<dbReference type="Pfam" id="PF25600">
    <property type="entry name" value="TRIM_CC"/>
    <property type="match status" value="1"/>
</dbReference>
<evidence type="ECO:0000259" key="9">
    <source>
        <dbReference type="PROSITE" id="PS50089"/>
    </source>
</evidence>
<gene>
    <name evidence="12" type="ORF">VZT92_016266</name>
</gene>
<dbReference type="Gene3D" id="2.60.120.920">
    <property type="match status" value="1"/>
</dbReference>
<feature type="coiled-coil region" evidence="7">
    <location>
        <begin position="267"/>
        <end position="294"/>
    </location>
</feature>
<dbReference type="SUPFAM" id="SSF57850">
    <property type="entry name" value="RING/U-box"/>
    <property type="match status" value="1"/>
</dbReference>
<dbReference type="Gene3D" id="3.30.160.60">
    <property type="entry name" value="Classic Zinc Finger"/>
    <property type="match status" value="1"/>
</dbReference>
<evidence type="ECO:0008006" key="14">
    <source>
        <dbReference type="Google" id="ProtNLM"/>
    </source>
</evidence>
<dbReference type="GO" id="GO:0008270">
    <property type="term" value="F:zinc ion binding"/>
    <property type="evidence" value="ECO:0007669"/>
    <property type="project" value="UniProtKB-KW"/>
</dbReference>
<keyword evidence="3 6" id="KW-0863">Zinc-finger</keyword>
<evidence type="ECO:0000313" key="12">
    <source>
        <dbReference type="EMBL" id="KAK9525575.1"/>
    </source>
</evidence>
<evidence type="ECO:0000256" key="5">
    <source>
        <dbReference type="ARBA" id="ARBA00022859"/>
    </source>
</evidence>
<evidence type="ECO:0000259" key="11">
    <source>
        <dbReference type="PROSITE" id="PS50188"/>
    </source>
</evidence>
<proteinExistence type="predicted"/>
<dbReference type="PANTHER" id="PTHR25465">
    <property type="entry name" value="B-BOX DOMAIN CONTAINING"/>
    <property type="match status" value="1"/>
</dbReference>
<feature type="coiled-coil region" evidence="7">
    <location>
        <begin position="191"/>
        <end position="236"/>
    </location>
</feature>
<keyword evidence="7" id="KW-0175">Coiled coil</keyword>
<keyword evidence="13" id="KW-1185">Reference proteome</keyword>
<dbReference type="GO" id="GO:0005737">
    <property type="term" value="C:cytoplasm"/>
    <property type="evidence" value="ECO:0007669"/>
    <property type="project" value="UniProtKB-ARBA"/>
</dbReference>
<feature type="domain" description="B box-type" evidence="10">
    <location>
        <begin position="147"/>
        <end position="187"/>
    </location>
</feature>
<evidence type="ECO:0000256" key="8">
    <source>
        <dbReference type="SAM" id="MobiDB-lite"/>
    </source>
</evidence>
<dbReference type="InterPro" id="IPR013083">
    <property type="entry name" value="Znf_RING/FYVE/PHD"/>
</dbReference>
<keyword evidence="1" id="KW-0399">Innate immunity</keyword>
<dbReference type="Pfam" id="PF00622">
    <property type="entry name" value="SPRY"/>
    <property type="match status" value="1"/>
</dbReference>
<dbReference type="AlphaFoldDB" id="A0AAW1ESK3"/>
<dbReference type="InterPro" id="IPR058030">
    <property type="entry name" value="TRIM8/14/16/25/29/45/65_CC"/>
</dbReference>
<feature type="compositionally biased region" description="Polar residues" evidence="8">
    <location>
        <begin position="387"/>
        <end position="396"/>
    </location>
</feature>
<dbReference type="SMART" id="SM00589">
    <property type="entry name" value="PRY"/>
    <property type="match status" value="1"/>
</dbReference>
<dbReference type="GO" id="GO:0045087">
    <property type="term" value="P:innate immune response"/>
    <property type="evidence" value="ECO:0007669"/>
    <property type="project" value="UniProtKB-KW"/>
</dbReference>
<dbReference type="PROSITE" id="PS50119">
    <property type="entry name" value="ZF_BBOX"/>
    <property type="match status" value="1"/>
</dbReference>
<keyword evidence="4" id="KW-0862">Zinc</keyword>
<dbReference type="InterPro" id="IPR043136">
    <property type="entry name" value="B30.2/SPRY_sf"/>
</dbReference>
<evidence type="ECO:0000256" key="3">
    <source>
        <dbReference type="ARBA" id="ARBA00022771"/>
    </source>
</evidence>
<dbReference type="InterPro" id="IPR051051">
    <property type="entry name" value="E3_ubiq-ligase_TRIM/RNF"/>
</dbReference>
<feature type="region of interest" description="Disordered" evidence="8">
    <location>
        <begin position="376"/>
        <end position="397"/>
    </location>
</feature>
<dbReference type="SMART" id="SM00449">
    <property type="entry name" value="SPRY"/>
    <property type="match status" value="1"/>
</dbReference>
<dbReference type="SMART" id="SM00184">
    <property type="entry name" value="RING"/>
    <property type="match status" value="1"/>
</dbReference>
<dbReference type="EMBL" id="JBCEZU010000134">
    <property type="protein sequence ID" value="KAK9525575.1"/>
    <property type="molecule type" value="Genomic_DNA"/>
</dbReference>
<dbReference type="SMART" id="SM00336">
    <property type="entry name" value="BBOX"/>
    <property type="match status" value="1"/>
</dbReference>
<dbReference type="Proteomes" id="UP001488805">
    <property type="component" value="Unassembled WGS sequence"/>
</dbReference>
<sequence length="540" mass="60331">MATASSLLSEDTFLCSVCLDVFTKPVTTPCGHNFCSACIHMYWDGSDTCHCPLCKREFPQRPELQVNTVVSELAAEFKTLVQVKASTPDPQLPGTADIVCDICSEMKQNAVKSCLTCLVSFCEAHLEPHQRVAGLKCHVLLDPVKNFDDRMCKTHEKTTELYCRTDRAFVCVLCLKTDHKSHNVVPLEEEYEAAMAKRDEAMANIQKMTQSRYEKIAQVERSVEASQAEAEKEKEASVQVFTDLIRSIQRSQAELVGAIEERHGAATQKAEDLIRELRVEVAELEGRGVQLEQLSQSKDHHYVLQSFPTLLSPSYAARPDTGVRSDPSFEAARGAVTLLKRRVDEILEELPEIKMKRMSEHAVDLTFDPDTANSSLVISPDGKQVRNAGTKQNVPSNPKRFETCTDVLAKEGFTAGKFYYEVQVKGNTEWLVGVVEESVARRGEESLSVKNGAWFIGLDEGIYSASTSRRVKLTLKEKLQNVGVFVDYNKGEVTFLDVSSKSRIYSFTDSHFRDKLFPYFSFQCNTAGAPLIITPVAQTH</sequence>
<dbReference type="Pfam" id="PF13765">
    <property type="entry name" value="PRY"/>
    <property type="match status" value="1"/>
</dbReference>
<accession>A0AAW1ESK3</accession>
<evidence type="ECO:0000256" key="6">
    <source>
        <dbReference type="PROSITE-ProRule" id="PRU00024"/>
    </source>
</evidence>
<feature type="domain" description="RING-type" evidence="9">
    <location>
        <begin position="15"/>
        <end position="55"/>
    </location>
</feature>
<dbReference type="InterPro" id="IPR001870">
    <property type="entry name" value="B30.2/SPRY"/>
</dbReference>
<dbReference type="InterPro" id="IPR027370">
    <property type="entry name" value="Znf-RING_euk"/>
</dbReference>
<protein>
    <recommendedName>
        <fullName evidence="14">Zinc finger protein RFP</fullName>
    </recommendedName>
</protein>
<evidence type="ECO:0000256" key="7">
    <source>
        <dbReference type="SAM" id="Coils"/>
    </source>
</evidence>
<dbReference type="PANTHER" id="PTHR25465:SF32">
    <property type="entry name" value="BLOODTHIRSTY-RELATED GENE FAMILY, MEMBER 16 ISOFORM X1-RELATED"/>
    <property type="match status" value="1"/>
</dbReference>
<evidence type="ECO:0000256" key="1">
    <source>
        <dbReference type="ARBA" id="ARBA00022588"/>
    </source>
</evidence>
<dbReference type="InterPro" id="IPR013320">
    <property type="entry name" value="ConA-like_dom_sf"/>
</dbReference>
<dbReference type="InterPro" id="IPR001841">
    <property type="entry name" value="Znf_RING"/>
</dbReference>
<evidence type="ECO:0000259" key="10">
    <source>
        <dbReference type="PROSITE" id="PS50119"/>
    </source>
</evidence>
<dbReference type="PRINTS" id="PR01407">
    <property type="entry name" value="BUTYPHLNCDUF"/>
</dbReference>
<dbReference type="Pfam" id="PF00643">
    <property type="entry name" value="zf-B_box"/>
    <property type="match status" value="1"/>
</dbReference>
<organism evidence="12 13">
    <name type="scientific">Zoarces viviparus</name>
    <name type="common">Viviparous eelpout</name>
    <name type="synonym">Blennius viviparus</name>
    <dbReference type="NCBI Taxonomy" id="48416"/>
    <lineage>
        <taxon>Eukaryota</taxon>
        <taxon>Metazoa</taxon>
        <taxon>Chordata</taxon>
        <taxon>Craniata</taxon>
        <taxon>Vertebrata</taxon>
        <taxon>Euteleostomi</taxon>
        <taxon>Actinopterygii</taxon>
        <taxon>Neopterygii</taxon>
        <taxon>Teleostei</taxon>
        <taxon>Neoteleostei</taxon>
        <taxon>Acanthomorphata</taxon>
        <taxon>Eupercaria</taxon>
        <taxon>Perciformes</taxon>
        <taxon>Cottioidei</taxon>
        <taxon>Zoarcales</taxon>
        <taxon>Zoarcidae</taxon>
        <taxon>Zoarcinae</taxon>
        <taxon>Zoarces</taxon>
    </lineage>
</organism>
<keyword evidence="5" id="KW-0391">Immunity</keyword>
<dbReference type="PROSITE" id="PS00518">
    <property type="entry name" value="ZF_RING_1"/>
    <property type="match status" value="1"/>
</dbReference>
<keyword evidence="2" id="KW-0479">Metal-binding</keyword>
<dbReference type="FunFam" id="2.60.120.920:FF:000004">
    <property type="entry name" value="Butyrophilin subfamily 1 member A1"/>
    <property type="match status" value="1"/>
</dbReference>
<comment type="caution">
    <text evidence="12">The sequence shown here is derived from an EMBL/GenBank/DDBJ whole genome shotgun (WGS) entry which is preliminary data.</text>
</comment>
<dbReference type="Pfam" id="PF13445">
    <property type="entry name" value="zf-RING_UBOX"/>
    <property type="match status" value="1"/>
</dbReference>
<dbReference type="InterPro" id="IPR006574">
    <property type="entry name" value="PRY"/>
</dbReference>
<reference evidence="12 13" key="1">
    <citation type="journal article" date="2024" name="Genome Biol. Evol.">
        <title>Chromosome-level genome assembly of the viviparous eelpout Zoarces viviparus.</title>
        <authorList>
            <person name="Fuhrmann N."/>
            <person name="Brasseur M.V."/>
            <person name="Bakowski C.E."/>
            <person name="Podsiadlowski L."/>
            <person name="Prost S."/>
            <person name="Krehenwinkel H."/>
            <person name="Mayer C."/>
        </authorList>
    </citation>
    <scope>NUCLEOTIDE SEQUENCE [LARGE SCALE GENOMIC DNA]</scope>
    <source>
        <strain evidence="12">NO-MEL_2022_Ind0_liver</strain>
    </source>
</reference>
<dbReference type="InterPro" id="IPR017907">
    <property type="entry name" value="Znf_RING_CS"/>
</dbReference>
<dbReference type="InterPro" id="IPR000315">
    <property type="entry name" value="Znf_B-box"/>
</dbReference>
<evidence type="ECO:0000256" key="4">
    <source>
        <dbReference type="ARBA" id="ARBA00022833"/>
    </source>
</evidence>
<evidence type="ECO:0000256" key="2">
    <source>
        <dbReference type="ARBA" id="ARBA00022723"/>
    </source>
</evidence>
<evidence type="ECO:0000313" key="13">
    <source>
        <dbReference type="Proteomes" id="UP001488805"/>
    </source>
</evidence>
<dbReference type="InterPro" id="IPR003877">
    <property type="entry name" value="SPRY_dom"/>
</dbReference>
<dbReference type="CDD" id="cd13733">
    <property type="entry name" value="SPRY_PRY_C-I_1"/>
    <property type="match status" value="1"/>
</dbReference>
<dbReference type="CDD" id="cd19769">
    <property type="entry name" value="Bbox2_TRIM16-like"/>
    <property type="match status" value="1"/>
</dbReference>
<feature type="domain" description="B30.2/SPRY" evidence="11">
    <location>
        <begin position="345"/>
        <end position="538"/>
    </location>
</feature>
<dbReference type="Gene3D" id="3.30.40.10">
    <property type="entry name" value="Zinc/RING finger domain, C3HC4 (zinc finger)"/>
    <property type="match status" value="1"/>
</dbReference>
<dbReference type="InterPro" id="IPR003879">
    <property type="entry name" value="Butyrophylin_SPRY"/>
</dbReference>
<dbReference type="SUPFAM" id="SSF57845">
    <property type="entry name" value="B-box zinc-binding domain"/>
    <property type="match status" value="1"/>
</dbReference>
<dbReference type="SUPFAM" id="SSF49899">
    <property type="entry name" value="Concanavalin A-like lectins/glucanases"/>
    <property type="match status" value="1"/>
</dbReference>